<dbReference type="Proteomes" id="UP001182304">
    <property type="component" value="Unassembled WGS sequence"/>
</dbReference>
<sequence>MKLKSINIAKVIITPTGYCLVTAEDYGDAFLIPLQQSSDRYIYAAKAKEQPVGGEFIYATSAEEIAACEIKAGWTIATPESAYWDSAAFLHFWNAGRLVGVDVMLQGVFAQQAETYARLTNQKEEIT</sequence>
<reference evidence="1" key="1">
    <citation type="submission" date="2022-07" db="EMBL/GenBank/DDBJ databases">
        <title>Sequence of Pasteurella multocoda 17BRD-035.</title>
        <authorList>
            <person name="Roy Chowdhury P."/>
            <person name="Alhamami T."/>
            <person name="Trott D.J."/>
            <person name="Djordvevic S.P."/>
        </authorList>
    </citation>
    <scope>NUCLEOTIDE SEQUENCE</scope>
    <source>
        <strain evidence="1">17BRD-035</strain>
    </source>
</reference>
<accession>A0AAW8V4A9</accession>
<evidence type="ECO:0000313" key="2">
    <source>
        <dbReference type="Proteomes" id="UP001182304"/>
    </source>
</evidence>
<dbReference type="AlphaFoldDB" id="A0AAW8V4A9"/>
<dbReference type="EMBL" id="JANIEN010000001">
    <property type="protein sequence ID" value="MDT3451247.1"/>
    <property type="molecule type" value="Genomic_DNA"/>
</dbReference>
<evidence type="ECO:0008006" key="3">
    <source>
        <dbReference type="Google" id="ProtNLM"/>
    </source>
</evidence>
<proteinExistence type="predicted"/>
<gene>
    <name evidence="1" type="ORF">NQF69_00480</name>
</gene>
<organism evidence="1 2">
    <name type="scientific">Pasteurella multocida</name>
    <dbReference type="NCBI Taxonomy" id="747"/>
    <lineage>
        <taxon>Bacteria</taxon>
        <taxon>Pseudomonadati</taxon>
        <taxon>Pseudomonadota</taxon>
        <taxon>Gammaproteobacteria</taxon>
        <taxon>Pasteurellales</taxon>
        <taxon>Pasteurellaceae</taxon>
        <taxon>Pasteurella</taxon>
    </lineage>
</organism>
<comment type="caution">
    <text evidence="1">The sequence shown here is derived from an EMBL/GenBank/DDBJ whole genome shotgun (WGS) entry which is preliminary data.</text>
</comment>
<dbReference type="RefSeq" id="WP_223132128.1">
    <property type="nucleotide sequence ID" value="NZ_CP082272.1"/>
</dbReference>
<protein>
    <recommendedName>
        <fullName evidence="3">DUF4376 domain-containing protein</fullName>
    </recommendedName>
</protein>
<name>A0AAW8V4A9_PASMD</name>
<evidence type="ECO:0000313" key="1">
    <source>
        <dbReference type="EMBL" id="MDT3451247.1"/>
    </source>
</evidence>